<gene>
    <name evidence="1" type="ORF">Pint_02083</name>
</gene>
<comment type="caution">
    <text evidence="1">The sequence shown here is derived from an EMBL/GenBank/DDBJ whole genome shotgun (WGS) entry which is preliminary data.</text>
</comment>
<reference evidence="2" key="1">
    <citation type="journal article" date="2023" name="G3 (Bethesda)">
        <title>Genome assembly and association tests identify interacting loci associated with vigor, precocity, and sex in interspecific pistachio rootstocks.</title>
        <authorList>
            <person name="Palmer W."/>
            <person name="Jacygrad E."/>
            <person name="Sagayaradj S."/>
            <person name="Cavanaugh K."/>
            <person name="Han R."/>
            <person name="Bertier L."/>
            <person name="Beede B."/>
            <person name="Kafkas S."/>
            <person name="Golino D."/>
            <person name="Preece J."/>
            <person name="Michelmore R."/>
        </authorList>
    </citation>
    <scope>NUCLEOTIDE SEQUENCE [LARGE SCALE GENOMIC DNA]</scope>
</reference>
<dbReference type="EMBL" id="CM047736">
    <property type="protein sequence ID" value="KAJ0051749.1"/>
    <property type="molecule type" value="Genomic_DNA"/>
</dbReference>
<dbReference type="Proteomes" id="UP001163603">
    <property type="component" value="Chromosome 1"/>
</dbReference>
<name>A0ACC0ZHT6_9ROSI</name>
<proteinExistence type="predicted"/>
<organism evidence="1 2">
    <name type="scientific">Pistacia integerrima</name>
    <dbReference type="NCBI Taxonomy" id="434235"/>
    <lineage>
        <taxon>Eukaryota</taxon>
        <taxon>Viridiplantae</taxon>
        <taxon>Streptophyta</taxon>
        <taxon>Embryophyta</taxon>
        <taxon>Tracheophyta</taxon>
        <taxon>Spermatophyta</taxon>
        <taxon>Magnoliopsida</taxon>
        <taxon>eudicotyledons</taxon>
        <taxon>Gunneridae</taxon>
        <taxon>Pentapetalae</taxon>
        <taxon>rosids</taxon>
        <taxon>malvids</taxon>
        <taxon>Sapindales</taxon>
        <taxon>Anacardiaceae</taxon>
        <taxon>Pistacia</taxon>
    </lineage>
</organism>
<keyword evidence="2" id="KW-1185">Reference proteome</keyword>
<evidence type="ECO:0000313" key="2">
    <source>
        <dbReference type="Proteomes" id="UP001163603"/>
    </source>
</evidence>
<accession>A0ACC0ZHT6</accession>
<evidence type="ECO:0000313" key="1">
    <source>
        <dbReference type="EMBL" id="KAJ0051749.1"/>
    </source>
</evidence>
<sequence>MLSSKSVLLCLLLFSLSLHVAICTNPLYHYCFGPKNFTANSPYRTNLNNLLKTLPTKVSSTGFARGSSGQGQSRVYGIALCRGDVSKTNCVTCVNDAIKKLRQQCPKQKGAIIWYDNCMLKYSDADFFGKIDNKNKFYMYNVKGVDNPTSFNKKVKELLSSLASIASANQKWYVAGKLESEGSKTLYGLGQCSRDLSNANCKKCLDSAISELPSCCSGKRGARVVGGSCNVRYELYSFVN</sequence>
<protein>
    <submittedName>
        <fullName evidence="1">Uncharacterized protein</fullName>
    </submittedName>
</protein>